<evidence type="ECO:0000313" key="2">
    <source>
        <dbReference type="EMBL" id="ORZ38072.1"/>
    </source>
</evidence>
<proteinExistence type="predicted"/>
<evidence type="ECO:0000256" key="1">
    <source>
        <dbReference type="SAM" id="MobiDB-lite"/>
    </source>
</evidence>
<organism evidence="2 3">
    <name type="scientific">Catenaria anguillulae PL171</name>
    <dbReference type="NCBI Taxonomy" id="765915"/>
    <lineage>
        <taxon>Eukaryota</taxon>
        <taxon>Fungi</taxon>
        <taxon>Fungi incertae sedis</taxon>
        <taxon>Blastocladiomycota</taxon>
        <taxon>Blastocladiomycetes</taxon>
        <taxon>Blastocladiales</taxon>
        <taxon>Catenariaceae</taxon>
        <taxon>Catenaria</taxon>
    </lineage>
</organism>
<dbReference type="EMBL" id="MCFL01000010">
    <property type="protein sequence ID" value="ORZ38072.1"/>
    <property type="molecule type" value="Genomic_DNA"/>
</dbReference>
<dbReference type="Proteomes" id="UP000193411">
    <property type="component" value="Unassembled WGS sequence"/>
</dbReference>
<reference evidence="2 3" key="1">
    <citation type="submission" date="2016-07" db="EMBL/GenBank/DDBJ databases">
        <title>Pervasive Adenine N6-methylation of Active Genes in Fungi.</title>
        <authorList>
            <consortium name="DOE Joint Genome Institute"/>
            <person name="Mondo S.J."/>
            <person name="Dannebaum R.O."/>
            <person name="Kuo R.C."/>
            <person name="Labutti K."/>
            <person name="Haridas S."/>
            <person name="Kuo A."/>
            <person name="Salamov A."/>
            <person name="Ahrendt S.R."/>
            <person name="Lipzen A."/>
            <person name="Sullivan W."/>
            <person name="Andreopoulos W.B."/>
            <person name="Clum A."/>
            <person name="Lindquist E."/>
            <person name="Daum C."/>
            <person name="Ramamoorthy G.K."/>
            <person name="Gryganskyi A."/>
            <person name="Culley D."/>
            <person name="Magnuson J.K."/>
            <person name="James T.Y."/>
            <person name="O'Malley M.A."/>
            <person name="Stajich J.E."/>
            <person name="Spatafora J.W."/>
            <person name="Visel A."/>
            <person name="Grigoriev I.V."/>
        </authorList>
    </citation>
    <scope>NUCLEOTIDE SEQUENCE [LARGE SCALE GENOMIC DNA]</scope>
    <source>
        <strain evidence="2 3">PL171</strain>
    </source>
</reference>
<name>A0A1Y2HY73_9FUNG</name>
<accession>A0A1Y2HY73</accession>
<gene>
    <name evidence="2" type="ORF">BCR44DRAFT_1429522</name>
</gene>
<sequence length="188" mass="21262">MVPRGSRNAVTSTVPSGSDVGEKPEWCELYALTCARTWVDIFMALSATRAVYLTIWLSSDLGRAYFGGQFRLYSVVGDWYRATQAPSSQLREFLYRDFSVLSNSPFICRVFQVQDMAQSQVSLPPAPPAVEYLHDRERPLHCTSSQDANATVILRRCSRSANMRHVLKDCVVACMHFPCELHIHTCYT</sequence>
<comment type="caution">
    <text evidence="2">The sequence shown here is derived from an EMBL/GenBank/DDBJ whole genome shotgun (WGS) entry which is preliminary data.</text>
</comment>
<evidence type="ECO:0000313" key="3">
    <source>
        <dbReference type="Proteomes" id="UP000193411"/>
    </source>
</evidence>
<keyword evidence="3" id="KW-1185">Reference proteome</keyword>
<feature type="region of interest" description="Disordered" evidence="1">
    <location>
        <begin position="1"/>
        <end position="20"/>
    </location>
</feature>
<dbReference type="AlphaFoldDB" id="A0A1Y2HY73"/>
<protein>
    <submittedName>
        <fullName evidence="2">Uncharacterized protein</fullName>
    </submittedName>
</protein>